<evidence type="ECO:0000313" key="2">
    <source>
        <dbReference type="RefSeq" id="XP_014470475.1"/>
    </source>
</evidence>
<sequence>MIEITAKLIRGPVYFSGEIVECLVTFTNPPNPIHQISQSHSDLFESLAWASAQVHCQCSTNSKVVFSEKINTTARSVAINANTTFAPWQQDNGHVVLNTKPKILFCDLRLSPGESKTYIYRETIPSDAPPSYRGQAVKYSYKITIGTQRVNTAIKLLRVPFRVLSLSELPEIMACNDSVDLSPNNPFMETQHRETPLDIALQTLQVPHFSQFDSQTQPEFLQRDERPRPRGAILSLQELLQARRRHSRHVRFLERDRVVRPGVRVPAVGGTRFRGVQARQSHRTHPRQLQQAPRDVPGPQVLALGAAYTATRHA</sequence>
<name>A0A6P3WWN0_DINQU</name>
<dbReference type="PANTHER" id="PTHR12507">
    <property type="entry name" value="REDUCED GROWTH PHENOTYPE 1 RGP1, YEAST -RELATED"/>
    <property type="match status" value="1"/>
</dbReference>
<dbReference type="AlphaFoldDB" id="A0A6P3WWN0"/>
<evidence type="ECO:0000313" key="1">
    <source>
        <dbReference type="Proteomes" id="UP000515204"/>
    </source>
</evidence>
<protein>
    <submittedName>
        <fullName evidence="2">RAB6A-GEF complex partner protein 2 isoform X2</fullName>
    </submittedName>
</protein>
<gene>
    <name evidence="2" type="primary">LOC106742241</name>
</gene>
<dbReference type="GeneID" id="106742241"/>
<dbReference type="Pfam" id="PF08737">
    <property type="entry name" value="Rgp1"/>
    <property type="match status" value="1"/>
</dbReference>
<reference evidence="2" key="1">
    <citation type="submission" date="2025-08" db="UniProtKB">
        <authorList>
            <consortium name="RefSeq"/>
        </authorList>
    </citation>
    <scope>IDENTIFICATION</scope>
</reference>
<organism evidence="1 2">
    <name type="scientific">Dinoponera quadriceps</name>
    <name type="common">South American ant</name>
    <dbReference type="NCBI Taxonomy" id="609295"/>
    <lineage>
        <taxon>Eukaryota</taxon>
        <taxon>Metazoa</taxon>
        <taxon>Ecdysozoa</taxon>
        <taxon>Arthropoda</taxon>
        <taxon>Hexapoda</taxon>
        <taxon>Insecta</taxon>
        <taxon>Pterygota</taxon>
        <taxon>Neoptera</taxon>
        <taxon>Endopterygota</taxon>
        <taxon>Hymenoptera</taxon>
        <taxon>Apocrita</taxon>
        <taxon>Aculeata</taxon>
        <taxon>Formicoidea</taxon>
        <taxon>Formicidae</taxon>
        <taxon>Ponerinae</taxon>
        <taxon>Ponerini</taxon>
        <taxon>Dinoponera</taxon>
    </lineage>
</organism>
<dbReference type="Proteomes" id="UP000515204">
    <property type="component" value="Unplaced"/>
</dbReference>
<proteinExistence type="predicted"/>
<accession>A0A6P3WWN0</accession>
<dbReference type="RefSeq" id="XP_014470475.1">
    <property type="nucleotide sequence ID" value="XM_014614989.1"/>
</dbReference>
<keyword evidence="1" id="KW-1185">Reference proteome</keyword>
<dbReference type="OrthoDB" id="1918at2759"/>
<dbReference type="InterPro" id="IPR014848">
    <property type="entry name" value="Rgp1"/>
</dbReference>